<dbReference type="Proteomes" id="UP001194469">
    <property type="component" value="Unassembled WGS sequence"/>
</dbReference>
<accession>A0ABS0J9A6</accession>
<comment type="caution">
    <text evidence="1">The sequence shown here is derived from an EMBL/GenBank/DDBJ whole genome shotgun (WGS) entry which is preliminary data.</text>
</comment>
<evidence type="ECO:0000313" key="1">
    <source>
        <dbReference type="EMBL" id="MBG3878959.1"/>
    </source>
</evidence>
<dbReference type="EMBL" id="VRYY01000799">
    <property type="protein sequence ID" value="MBG3878959.1"/>
    <property type="molecule type" value="Genomic_DNA"/>
</dbReference>
<protein>
    <submittedName>
        <fullName evidence="1">Uncharacterized protein</fullName>
    </submittedName>
</protein>
<reference evidence="1 2" key="1">
    <citation type="submission" date="2019-08" db="EMBL/GenBank/DDBJ databases">
        <authorList>
            <person name="Luo N."/>
        </authorList>
    </citation>
    <scope>NUCLEOTIDE SEQUENCE [LARGE SCALE GENOMIC DNA]</scope>
    <source>
        <strain evidence="1 2">NCIMB 9442</strain>
    </source>
</reference>
<name>A0ABS0J9A6_9BACT</name>
<keyword evidence="2" id="KW-1185">Reference proteome</keyword>
<gene>
    <name evidence="1" type="ORF">FVW20_18650</name>
</gene>
<proteinExistence type="predicted"/>
<dbReference type="RefSeq" id="WP_167123502.1">
    <property type="nucleotide sequence ID" value="NZ_VRYY01000799.1"/>
</dbReference>
<sequence>MGSDMTCRAMEDISLRNDAGHDIAFKGRLFSECSWYDDETGVLTRQKLYVTEDNEQIYYIVSGSGAARSRRAYRLRVEGDRCVINNGACDMSMQLDMLLLAVRGLCGLDAAPSDAALLASVEETLKAANG</sequence>
<evidence type="ECO:0000313" key="2">
    <source>
        <dbReference type="Proteomes" id="UP001194469"/>
    </source>
</evidence>
<organism evidence="1 2">
    <name type="scientific">Nitratidesulfovibrio oxamicus</name>
    <dbReference type="NCBI Taxonomy" id="32016"/>
    <lineage>
        <taxon>Bacteria</taxon>
        <taxon>Pseudomonadati</taxon>
        <taxon>Thermodesulfobacteriota</taxon>
        <taxon>Desulfovibrionia</taxon>
        <taxon>Desulfovibrionales</taxon>
        <taxon>Desulfovibrionaceae</taxon>
        <taxon>Nitratidesulfovibrio</taxon>
    </lineage>
</organism>